<keyword evidence="2" id="KW-1185">Reference proteome</keyword>
<feature type="non-terminal residue" evidence="1">
    <location>
        <position position="72"/>
    </location>
</feature>
<gene>
    <name evidence="1" type="ORF">PBRASI_LOCUS10589</name>
</gene>
<accession>A0A9N9DYA7</accession>
<evidence type="ECO:0000313" key="1">
    <source>
        <dbReference type="EMBL" id="CAG8657273.1"/>
    </source>
</evidence>
<comment type="caution">
    <text evidence="1">The sequence shown here is derived from an EMBL/GenBank/DDBJ whole genome shotgun (WGS) entry which is preliminary data.</text>
</comment>
<protein>
    <submittedName>
        <fullName evidence="1">7358_t:CDS:1</fullName>
    </submittedName>
</protein>
<organism evidence="1 2">
    <name type="scientific">Paraglomus brasilianum</name>
    <dbReference type="NCBI Taxonomy" id="144538"/>
    <lineage>
        <taxon>Eukaryota</taxon>
        <taxon>Fungi</taxon>
        <taxon>Fungi incertae sedis</taxon>
        <taxon>Mucoromycota</taxon>
        <taxon>Glomeromycotina</taxon>
        <taxon>Glomeromycetes</taxon>
        <taxon>Paraglomerales</taxon>
        <taxon>Paraglomeraceae</taxon>
        <taxon>Paraglomus</taxon>
    </lineage>
</organism>
<proteinExistence type="predicted"/>
<evidence type="ECO:0000313" key="2">
    <source>
        <dbReference type="Proteomes" id="UP000789739"/>
    </source>
</evidence>
<dbReference type="EMBL" id="CAJVPI010003328">
    <property type="protein sequence ID" value="CAG8657273.1"/>
    <property type="molecule type" value="Genomic_DNA"/>
</dbReference>
<sequence>MSVQQGTLTEFLDITKLTNFRQNFVDTGCPEEGFVPALLTYDDTALSTFIQGLGLPLFQQGVVGTFVRNHRN</sequence>
<name>A0A9N9DYA7_9GLOM</name>
<dbReference type="AlphaFoldDB" id="A0A9N9DYA7"/>
<reference evidence="1" key="1">
    <citation type="submission" date="2021-06" db="EMBL/GenBank/DDBJ databases">
        <authorList>
            <person name="Kallberg Y."/>
            <person name="Tangrot J."/>
            <person name="Rosling A."/>
        </authorList>
    </citation>
    <scope>NUCLEOTIDE SEQUENCE</scope>
    <source>
        <strain evidence="1">BR232B</strain>
    </source>
</reference>
<dbReference type="Proteomes" id="UP000789739">
    <property type="component" value="Unassembled WGS sequence"/>
</dbReference>